<reference evidence="3 4" key="1">
    <citation type="submission" date="2021-07" db="EMBL/GenBank/DDBJ databases">
        <title>Flavobacterium sp. nov. isolated from sediment on the Taihu Lake.</title>
        <authorList>
            <person name="Qu J.-H."/>
        </authorList>
    </citation>
    <scope>NUCLEOTIDE SEQUENCE [LARGE SCALE GENOMIC DNA]</scope>
    <source>
        <strain evidence="3 4">NAS39</strain>
    </source>
</reference>
<keyword evidence="4" id="KW-1185">Reference proteome</keyword>
<dbReference type="Gene3D" id="1.10.443.10">
    <property type="entry name" value="Intergrase catalytic core"/>
    <property type="match status" value="1"/>
</dbReference>
<keyword evidence="1" id="KW-0233">DNA recombination</keyword>
<feature type="domain" description="Tyr recombinase" evidence="2">
    <location>
        <begin position="247"/>
        <end position="418"/>
    </location>
</feature>
<protein>
    <submittedName>
        <fullName evidence="3">Tyrosine-type recombinase/integrase</fullName>
    </submittedName>
</protein>
<dbReference type="InterPro" id="IPR013762">
    <property type="entry name" value="Integrase-like_cat_sf"/>
</dbReference>
<proteinExistence type="predicted"/>
<evidence type="ECO:0000313" key="4">
    <source>
        <dbReference type="Proteomes" id="UP000812031"/>
    </source>
</evidence>
<organism evidence="3 4">
    <name type="scientific">Flavobacterium taihuense</name>
    <dbReference type="NCBI Taxonomy" id="2857508"/>
    <lineage>
        <taxon>Bacteria</taxon>
        <taxon>Pseudomonadati</taxon>
        <taxon>Bacteroidota</taxon>
        <taxon>Flavobacteriia</taxon>
        <taxon>Flavobacteriales</taxon>
        <taxon>Flavobacteriaceae</taxon>
        <taxon>Flavobacterium</taxon>
    </lineage>
</organism>
<dbReference type="InterPro" id="IPR011010">
    <property type="entry name" value="DNA_brk_join_enz"/>
</dbReference>
<dbReference type="SUPFAM" id="SSF56349">
    <property type="entry name" value="DNA breaking-rejoining enzymes"/>
    <property type="match status" value="1"/>
</dbReference>
<evidence type="ECO:0000313" key="3">
    <source>
        <dbReference type="EMBL" id="MBW4359790.1"/>
    </source>
</evidence>
<comment type="caution">
    <text evidence="3">The sequence shown here is derived from an EMBL/GenBank/DDBJ whole genome shotgun (WGS) entry which is preliminary data.</text>
</comment>
<evidence type="ECO:0000259" key="2">
    <source>
        <dbReference type="Pfam" id="PF00589"/>
    </source>
</evidence>
<dbReference type="Proteomes" id="UP000812031">
    <property type="component" value="Unassembled WGS sequence"/>
</dbReference>
<sequence>MYCKAKVNNGSVVIYYSVNGIMRFPTGVTISKDKNNQNKFKEWDYKKNRVAQDVRNATKMNKTIADWITKADDVVSQYLIDGIKIESNELSKILTGLKDGNIKVKTSLFMSNFLDFYERKRVQLVERGGKSAESFKTYGTFKNTMEDFQAENNVELKIKDVINNDWLDVFHSWLAKPRPKEINLPNGDVYKFKSLGKLKPASIDKRFEVLTGFLSYLKEKKLIDDDAFLRNYKRTEIVVTSKIKTTLSIDEVHKLYKHKFEDETKEKVKLVFLFSCLTGFRWKDIEEFKKEFISDFKGRKVYKHIASKTRSRTGKIATIPLSDLALEVLEKLNYELKLFSNAYTNLILHDLLKETELFNDVTLSEDSETGKLHKRYELLSMHRGRDSFITNLINIVPLHELMSYTSHEKLSTLQKYIDYSRDINPEYVTIFDKNE</sequence>
<dbReference type="EMBL" id="JAHWYN010000003">
    <property type="protein sequence ID" value="MBW4359790.1"/>
    <property type="molecule type" value="Genomic_DNA"/>
</dbReference>
<gene>
    <name evidence="3" type="ORF">KZH69_04755</name>
</gene>
<name>A0ABS6XSZ5_9FLAO</name>
<evidence type="ECO:0000256" key="1">
    <source>
        <dbReference type="ARBA" id="ARBA00023172"/>
    </source>
</evidence>
<dbReference type="Pfam" id="PF00589">
    <property type="entry name" value="Phage_integrase"/>
    <property type="match status" value="1"/>
</dbReference>
<accession>A0ABS6XSZ5</accession>
<dbReference type="InterPro" id="IPR002104">
    <property type="entry name" value="Integrase_catalytic"/>
</dbReference>